<dbReference type="KEGG" id="pfer:IRI77_22470"/>
<dbReference type="InterPro" id="IPR018959">
    <property type="entry name" value="DUF1989"/>
</dbReference>
<dbReference type="Proteomes" id="UP000593892">
    <property type="component" value="Chromosome"/>
</dbReference>
<gene>
    <name evidence="2" type="ORF">IRI77_22470</name>
</gene>
<dbReference type="RefSeq" id="WP_194447251.1">
    <property type="nucleotide sequence ID" value="NZ_CP063849.1"/>
</dbReference>
<evidence type="ECO:0000259" key="1">
    <source>
        <dbReference type="Pfam" id="PF09347"/>
    </source>
</evidence>
<dbReference type="AlphaFoldDB" id="A0A7S7SIL1"/>
<evidence type="ECO:0000313" key="2">
    <source>
        <dbReference type="EMBL" id="QOY85581.1"/>
    </source>
</evidence>
<proteinExistence type="predicted"/>
<evidence type="ECO:0000313" key="3">
    <source>
        <dbReference type="Proteomes" id="UP000593892"/>
    </source>
</evidence>
<dbReference type="InterPro" id="IPR017792">
    <property type="entry name" value="UAAP1"/>
</dbReference>
<protein>
    <submittedName>
        <fullName evidence="2">Urea carboxylase-associated family protein</fullName>
    </submittedName>
</protein>
<dbReference type="PANTHER" id="PTHR31527">
    <property type="entry name" value="RE64534P"/>
    <property type="match status" value="1"/>
</dbReference>
<organism evidence="2 3">
    <name type="scientific">Paludibaculum fermentans</name>
    <dbReference type="NCBI Taxonomy" id="1473598"/>
    <lineage>
        <taxon>Bacteria</taxon>
        <taxon>Pseudomonadati</taxon>
        <taxon>Acidobacteriota</taxon>
        <taxon>Terriglobia</taxon>
        <taxon>Bryobacterales</taxon>
        <taxon>Bryobacteraceae</taxon>
        <taxon>Paludibaculum</taxon>
    </lineage>
</organism>
<dbReference type="Pfam" id="PF09347">
    <property type="entry name" value="DUF1989"/>
    <property type="match status" value="1"/>
</dbReference>
<dbReference type="NCBIfam" id="TIGR03425">
    <property type="entry name" value="urea_degr_2"/>
    <property type="match status" value="1"/>
</dbReference>
<dbReference type="PANTHER" id="PTHR31527:SF0">
    <property type="entry name" value="RE64534P"/>
    <property type="match status" value="1"/>
</dbReference>
<feature type="domain" description="DUF1989" evidence="1">
    <location>
        <begin position="10"/>
        <end position="181"/>
    </location>
</feature>
<accession>A0A7S7SIL1</accession>
<name>A0A7S7SIL1_PALFE</name>
<sequence>MMQSILWEEELRGGQTWSYVLKRGTALRLTDVDGGANVSALFYNADFPEERYNMPDTLKAQHIARLTEGFVLYSDMGHILCSITSDSVGWHDPIGGTLNAAIVHAKYGDKDYQRHRNEWTQSSRESLLLELAKYSLGPRDLTPTVNFFSKVQVDADGSMHYVPGNSKPGSQVELRAEMNVLVLLSANHHPMEPGAVYAPKSIHLAVGQAAPVAADDACRVSRPENGRGFTLTERYFGSEARA</sequence>
<dbReference type="EMBL" id="CP063849">
    <property type="protein sequence ID" value="QOY85581.1"/>
    <property type="molecule type" value="Genomic_DNA"/>
</dbReference>
<reference evidence="2 3" key="1">
    <citation type="submission" date="2020-10" db="EMBL/GenBank/DDBJ databases">
        <title>Complete genome sequence of Paludibaculum fermentans P105T, a facultatively anaerobic acidobacterium capable of dissimilatory Fe(III) reduction.</title>
        <authorList>
            <person name="Dedysh S.N."/>
            <person name="Beletsky A.V."/>
            <person name="Kulichevskaya I.S."/>
            <person name="Mardanov A.V."/>
            <person name="Ravin N.V."/>
        </authorList>
    </citation>
    <scope>NUCLEOTIDE SEQUENCE [LARGE SCALE GENOMIC DNA]</scope>
    <source>
        <strain evidence="2 3">P105</strain>
    </source>
</reference>
<keyword evidence="3" id="KW-1185">Reference proteome</keyword>